<dbReference type="InterPro" id="IPR036005">
    <property type="entry name" value="Creatinase/aminopeptidase-like"/>
</dbReference>
<keyword evidence="7" id="KW-0031">Aminopeptidase</keyword>
<dbReference type="InterPro" id="IPR000587">
    <property type="entry name" value="Creatinase_N"/>
</dbReference>
<keyword evidence="8" id="KW-1185">Reference proteome</keyword>
<accession>A0A418XT89</accession>
<gene>
    <name evidence="7" type="ORF">D3872_11720</name>
</gene>
<evidence type="ECO:0000256" key="2">
    <source>
        <dbReference type="ARBA" id="ARBA00022723"/>
    </source>
</evidence>
<evidence type="ECO:0000259" key="5">
    <source>
        <dbReference type="Pfam" id="PF01321"/>
    </source>
</evidence>
<evidence type="ECO:0000313" key="8">
    <source>
        <dbReference type="Proteomes" id="UP000284006"/>
    </source>
</evidence>
<dbReference type="InterPro" id="IPR032416">
    <property type="entry name" value="Peptidase_M24_C"/>
</dbReference>
<feature type="domain" description="Peptidase M24" evidence="4">
    <location>
        <begin position="318"/>
        <end position="535"/>
    </location>
</feature>
<dbReference type="SUPFAM" id="SSF55920">
    <property type="entry name" value="Creatinase/aminopeptidase"/>
    <property type="match status" value="1"/>
</dbReference>
<organism evidence="7 8">
    <name type="scientific">Massilia cavernae</name>
    <dbReference type="NCBI Taxonomy" id="2320864"/>
    <lineage>
        <taxon>Bacteria</taxon>
        <taxon>Pseudomonadati</taxon>
        <taxon>Pseudomonadota</taxon>
        <taxon>Betaproteobacteria</taxon>
        <taxon>Burkholderiales</taxon>
        <taxon>Oxalobacteraceae</taxon>
        <taxon>Telluria group</taxon>
        <taxon>Massilia</taxon>
    </lineage>
</organism>
<dbReference type="GO" id="GO:0046872">
    <property type="term" value="F:metal ion binding"/>
    <property type="evidence" value="ECO:0007669"/>
    <property type="project" value="UniProtKB-KW"/>
</dbReference>
<comment type="similarity">
    <text evidence="1">Belongs to the peptidase M24B family.</text>
</comment>
<dbReference type="PANTHER" id="PTHR43763">
    <property type="entry name" value="XAA-PRO AMINOPEPTIDASE 1"/>
    <property type="match status" value="1"/>
</dbReference>
<dbReference type="Gene3D" id="3.40.350.10">
    <property type="entry name" value="Creatinase/prolidase N-terminal domain"/>
    <property type="match status" value="2"/>
</dbReference>
<dbReference type="Pfam" id="PF16189">
    <property type="entry name" value="Creatinase_N_2"/>
    <property type="match status" value="1"/>
</dbReference>
<dbReference type="InterPro" id="IPR050422">
    <property type="entry name" value="X-Pro_aminopeptidase_P"/>
</dbReference>
<evidence type="ECO:0000313" key="7">
    <source>
        <dbReference type="EMBL" id="RJG15874.1"/>
    </source>
</evidence>
<dbReference type="InterPro" id="IPR029149">
    <property type="entry name" value="Creatin/AminoP/Spt16_N"/>
</dbReference>
<sequence>MTPTTSAQDPRAARLEALRAAMRRHKIDAFVVPSADPHLSEYLPDHWKGREWLSGFTGSVGTFIATDTFAGVWTDGRYWTQAETELAGSAIDLMKIPSGASLLHIDWLAANMAPGQTVAVDARVLGLSTARLLSDALSVRDIVLRLDVDLLDEVWSDRPGLPDDAVFEHAAPYAATTRADKLAATRAAMASAGANAHFISTLDDIAYLFNLRGADVTFNPVFLAHALVTPQAATLFVGEGKIPFELRARLAADGVELAPYADAADALAVLGTDTTLLVDPRRITAGMRTSVGSGARVVEAVNPTTFAKSRKTGAEAAHVRATMEQDGAALCEFFAWLEATLADPQREPLTELEIDRRITAARARRPGFVGPSFGTIAGFNANGAIMHYRATDNAHAVIEGDGLLLIDSGGQYLGGTTDITRVVAVGAIDGKHRRDFTLVLKGLIALSCAQYPRDARSPMLDAIARAPLWAAGADYGHGTGHGVGYFLNVHEGPQSISPSAAPEPHTAMEAGMITSIEPGIYRPGKWGIRIENLVLNVEGEVSEFGEFLRFETLTLCPIDTRCLDLSILRLDERQWINDYHATVRARLAPHVEGEAAAWLHTRTEAI</sequence>
<dbReference type="PANTHER" id="PTHR43763:SF6">
    <property type="entry name" value="XAA-PRO AMINOPEPTIDASE 1"/>
    <property type="match status" value="1"/>
</dbReference>
<evidence type="ECO:0000259" key="4">
    <source>
        <dbReference type="Pfam" id="PF00557"/>
    </source>
</evidence>
<dbReference type="Pfam" id="PF16188">
    <property type="entry name" value="Peptidase_M24_C"/>
    <property type="match status" value="1"/>
</dbReference>
<keyword evidence="2" id="KW-0479">Metal-binding</keyword>
<dbReference type="InterPro" id="IPR000994">
    <property type="entry name" value="Pept_M24"/>
</dbReference>
<dbReference type="EMBL" id="QYUP01000111">
    <property type="protein sequence ID" value="RJG15874.1"/>
    <property type="molecule type" value="Genomic_DNA"/>
</dbReference>
<dbReference type="Proteomes" id="UP000284006">
    <property type="component" value="Unassembled WGS sequence"/>
</dbReference>
<comment type="caution">
    <text evidence="7">The sequence shown here is derived from an EMBL/GenBank/DDBJ whole genome shotgun (WGS) entry which is preliminary data.</text>
</comment>
<dbReference type="FunFam" id="3.90.230.10:FF:000004">
    <property type="entry name" value="xaa-Pro aminopeptidase 1 isoform X1"/>
    <property type="match status" value="1"/>
</dbReference>
<dbReference type="Gene3D" id="3.90.230.10">
    <property type="entry name" value="Creatinase/methionine aminopeptidase superfamily"/>
    <property type="match status" value="1"/>
</dbReference>
<dbReference type="SUPFAM" id="SSF53092">
    <property type="entry name" value="Creatinase/prolidase N-terminal domain"/>
    <property type="match status" value="1"/>
</dbReference>
<dbReference type="Pfam" id="PF00557">
    <property type="entry name" value="Peptidase_M24"/>
    <property type="match status" value="1"/>
</dbReference>
<dbReference type="Pfam" id="PF01321">
    <property type="entry name" value="Creatinase_N"/>
    <property type="match status" value="1"/>
</dbReference>
<dbReference type="CDD" id="cd01085">
    <property type="entry name" value="APP"/>
    <property type="match status" value="1"/>
</dbReference>
<feature type="domain" description="Creatinase N-terminal" evidence="5">
    <location>
        <begin position="14"/>
        <end position="139"/>
    </location>
</feature>
<keyword evidence="7" id="KW-0645">Protease</keyword>
<dbReference type="OrthoDB" id="9806388at2"/>
<reference evidence="7 8" key="1">
    <citation type="submission" date="2018-09" db="EMBL/GenBank/DDBJ databases">
        <authorList>
            <person name="Zhu H."/>
        </authorList>
    </citation>
    <scope>NUCLEOTIDE SEQUENCE [LARGE SCALE GENOMIC DNA]</scope>
    <source>
        <strain evidence="7 8">K1S02-61</strain>
    </source>
</reference>
<protein>
    <submittedName>
        <fullName evidence="7">Aminopeptidase P family protein</fullName>
    </submittedName>
</protein>
<feature type="domain" description="Peptidase M24 C-terminal" evidence="6">
    <location>
        <begin position="546"/>
        <end position="606"/>
    </location>
</feature>
<dbReference type="RefSeq" id="WP_119810934.1">
    <property type="nucleotide sequence ID" value="NZ_QYUP01000111.1"/>
</dbReference>
<name>A0A418XT89_9BURK</name>
<proteinExistence type="inferred from homology"/>
<dbReference type="GO" id="GO:0070006">
    <property type="term" value="F:metalloaminopeptidase activity"/>
    <property type="evidence" value="ECO:0007669"/>
    <property type="project" value="InterPro"/>
</dbReference>
<dbReference type="InterPro" id="IPR033740">
    <property type="entry name" value="Pept_M24B"/>
</dbReference>
<dbReference type="GO" id="GO:0005737">
    <property type="term" value="C:cytoplasm"/>
    <property type="evidence" value="ECO:0007669"/>
    <property type="project" value="UniProtKB-ARBA"/>
</dbReference>
<keyword evidence="3" id="KW-0378">Hydrolase</keyword>
<evidence type="ECO:0000259" key="6">
    <source>
        <dbReference type="Pfam" id="PF16188"/>
    </source>
</evidence>
<evidence type="ECO:0000256" key="1">
    <source>
        <dbReference type="ARBA" id="ARBA00008766"/>
    </source>
</evidence>
<evidence type="ECO:0000256" key="3">
    <source>
        <dbReference type="ARBA" id="ARBA00022801"/>
    </source>
</evidence>
<dbReference type="AlphaFoldDB" id="A0A418XT89"/>